<protein>
    <submittedName>
        <fullName evidence="3">Helix-turn-helix domain-containing protein</fullName>
    </submittedName>
</protein>
<accession>A0A9X3ERH3</accession>
<evidence type="ECO:0000313" key="3">
    <source>
        <dbReference type="EMBL" id="MCY1005406.1"/>
    </source>
</evidence>
<keyword evidence="4" id="KW-1185">Reference proteome</keyword>
<dbReference type="GO" id="GO:0003700">
    <property type="term" value="F:DNA-binding transcription factor activity"/>
    <property type="evidence" value="ECO:0007669"/>
    <property type="project" value="InterPro"/>
</dbReference>
<name>A0A9X3ERH3_9BACT</name>
<evidence type="ECO:0000259" key="2">
    <source>
        <dbReference type="SMART" id="SM00418"/>
    </source>
</evidence>
<gene>
    <name evidence="3" type="ORF">OV079_07435</name>
</gene>
<dbReference type="Proteomes" id="UP001150924">
    <property type="component" value="Unassembled WGS sequence"/>
</dbReference>
<dbReference type="SMART" id="SM00418">
    <property type="entry name" value="HTH_ARSR"/>
    <property type="match status" value="1"/>
</dbReference>
<dbReference type="Pfam" id="PF12840">
    <property type="entry name" value="HTH_20"/>
    <property type="match status" value="1"/>
</dbReference>
<organism evidence="3 4">
    <name type="scientific">Nannocystis pusilla</name>
    <dbReference type="NCBI Taxonomy" id="889268"/>
    <lineage>
        <taxon>Bacteria</taxon>
        <taxon>Pseudomonadati</taxon>
        <taxon>Myxococcota</taxon>
        <taxon>Polyangia</taxon>
        <taxon>Nannocystales</taxon>
        <taxon>Nannocystaceae</taxon>
        <taxon>Nannocystis</taxon>
    </lineage>
</organism>
<dbReference type="InterPro" id="IPR036388">
    <property type="entry name" value="WH-like_DNA-bd_sf"/>
</dbReference>
<dbReference type="AlphaFoldDB" id="A0A9X3ERH3"/>
<feature type="region of interest" description="Disordered" evidence="1">
    <location>
        <begin position="1"/>
        <end position="20"/>
    </location>
</feature>
<comment type="caution">
    <text evidence="3">The sequence shown here is derived from an EMBL/GenBank/DDBJ whole genome shotgun (WGS) entry which is preliminary data.</text>
</comment>
<dbReference type="InterPro" id="IPR001845">
    <property type="entry name" value="HTH_ArsR_DNA-bd_dom"/>
</dbReference>
<dbReference type="InterPro" id="IPR036390">
    <property type="entry name" value="WH_DNA-bd_sf"/>
</dbReference>
<feature type="compositionally biased region" description="Low complexity" evidence="1">
    <location>
        <begin position="189"/>
        <end position="200"/>
    </location>
</feature>
<evidence type="ECO:0000256" key="1">
    <source>
        <dbReference type="SAM" id="MobiDB-lite"/>
    </source>
</evidence>
<dbReference type="Gene3D" id="1.10.10.10">
    <property type="entry name" value="Winged helix-like DNA-binding domain superfamily/Winged helix DNA-binding domain"/>
    <property type="match status" value="1"/>
</dbReference>
<dbReference type="RefSeq" id="WP_267767079.1">
    <property type="nucleotide sequence ID" value="NZ_JAPNKE010000002.1"/>
</dbReference>
<proteinExistence type="predicted"/>
<dbReference type="EMBL" id="JAPNKE010000002">
    <property type="protein sequence ID" value="MCY1005406.1"/>
    <property type="molecule type" value="Genomic_DNA"/>
</dbReference>
<evidence type="ECO:0000313" key="4">
    <source>
        <dbReference type="Proteomes" id="UP001150924"/>
    </source>
</evidence>
<dbReference type="Gene3D" id="6.10.140.2180">
    <property type="match status" value="1"/>
</dbReference>
<reference evidence="3" key="1">
    <citation type="submission" date="2022-11" db="EMBL/GenBank/DDBJ databases">
        <title>Minimal conservation of predation-associated metabolite biosynthetic gene clusters underscores biosynthetic potential of Myxococcota including descriptions for ten novel species: Archangium lansinium sp. nov., Myxococcus landrumus sp. nov., Nannocystis bai.</title>
        <authorList>
            <person name="Ahearne A."/>
            <person name="Stevens C."/>
            <person name="Phillips K."/>
        </authorList>
    </citation>
    <scope>NUCLEOTIDE SEQUENCE</scope>
    <source>
        <strain evidence="3">Na p29</strain>
    </source>
</reference>
<sequence>MAKNASKNRPPKGPASARERADVLLHPLRLRIVETVAAAARPVTAAALLGELPDVAPATLYRHLNLLARSGVLRVVGEQPKRGGVERSYALHEAAAHLDEAAARALTPGDHTRGFAAFTAHLLDAWGRYIQHAAASGSVDLAADGAGFRSALLHLDDVEFRELVAALQTTLRPFSNEAPRPADAPACGRRSSSRSSADAW</sequence>
<feature type="region of interest" description="Disordered" evidence="1">
    <location>
        <begin position="175"/>
        <end position="200"/>
    </location>
</feature>
<feature type="domain" description="HTH arsR-type" evidence="2">
    <location>
        <begin position="19"/>
        <end position="104"/>
    </location>
</feature>
<dbReference type="SUPFAM" id="SSF46785">
    <property type="entry name" value="Winged helix' DNA-binding domain"/>
    <property type="match status" value="1"/>
</dbReference>